<evidence type="ECO:0000313" key="2">
    <source>
        <dbReference type="Proteomes" id="UP000270924"/>
    </source>
</evidence>
<organism evidence="1 2">
    <name type="scientific">Wuchereria bancrofti</name>
    <dbReference type="NCBI Taxonomy" id="6293"/>
    <lineage>
        <taxon>Eukaryota</taxon>
        <taxon>Metazoa</taxon>
        <taxon>Ecdysozoa</taxon>
        <taxon>Nematoda</taxon>
        <taxon>Chromadorea</taxon>
        <taxon>Rhabditida</taxon>
        <taxon>Spirurina</taxon>
        <taxon>Spiruromorpha</taxon>
        <taxon>Filarioidea</taxon>
        <taxon>Onchocercidae</taxon>
        <taxon>Wuchereria</taxon>
    </lineage>
</organism>
<dbReference type="AlphaFoldDB" id="A0A3P7DRI7"/>
<accession>A0A3P7DRI7</accession>
<sequence>MKYKIQGKITLIRKIISVMSVLVGEKVDDGKNGANSNGDDEIAHELMEWHPTSGLLAITTYRANVGISKLLAITTYRANVGSEINFFTHQDNIIA</sequence>
<evidence type="ECO:0000313" key="1">
    <source>
        <dbReference type="EMBL" id="VDM09566.1"/>
    </source>
</evidence>
<name>A0A3P7DRI7_WUCBA</name>
<gene>
    <name evidence="1" type="ORF">WBA_LOCUS2952</name>
</gene>
<keyword evidence="2" id="KW-1185">Reference proteome</keyword>
<proteinExistence type="predicted"/>
<dbReference type="OrthoDB" id="10394024at2759"/>
<dbReference type="Proteomes" id="UP000270924">
    <property type="component" value="Unassembled WGS sequence"/>
</dbReference>
<dbReference type="EMBL" id="UYWW01000911">
    <property type="protein sequence ID" value="VDM09566.1"/>
    <property type="molecule type" value="Genomic_DNA"/>
</dbReference>
<dbReference type="InParanoid" id="A0A3P7DRI7"/>
<protein>
    <submittedName>
        <fullName evidence="1">Uncharacterized protein</fullName>
    </submittedName>
</protein>
<reference evidence="1 2" key="1">
    <citation type="submission" date="2018-11" db="EMBL/GenBank/DDBJ databases">
        <authorList>
            <consortium name="Pathogen Informatics"/>
        </authorList>
    </citation>
    <scope>NUCLEOTIDE SEQUENCE [LARGE SCALE GENOMIC DNA]</scope>
</reference>